<accession>A0A672UBY8</accession>
<reference evidence="2" key="3">
    <citation type="submission" date="2025-09" db="UniProtKB">
        <authorList>
            <consortium name="Ensembl"/>
        </authorList>
    </citation>
    <scope>IDENTIFICATION</scope>
</reference>
<proteinExistence type="predicted"/>
<organism evidence="2 3">
    <name type="scientific">Strigops habroptila</name>
    <name type="common">Kakapo</name>
    <dbReference type="NCBI Taxonomy" id="2489341"/>
    <lineage>
        <taxon>Eukaryota</taxon>
        <taxon>Metazoa</taxon>
        <taxon>Chordata</taxon>
        <taxon>Craniata</taxon>
        <taxon>Vertebrata</taxon>
        <taxon>Euteleostomi</taxon>
        <taxon>Archelosauria</taxon>
        <taxon>Archosauria</taxon>
        <taxon>Dinosauria</taxon>
        <taxon>Saurischia</taxon>
        <taxon>Theropoda</taxon>
        <taxon>Coelurosauria</taxon>
        <taxon>Aves</taxon>
        <taxon>Neognathae</taxon>
        <taxon>Neoaves</taxon>
        <taxon>Telluraves</taxon>
        <taxon>Australaves</taxon>
        <taxon>Psittaciformes</taxon>
        <taxon>Psittacidae</taxon>
        <taxon>Strigops</taxon>
    </lineage>
</organism>
<reference evidence="2" key="2">
    <citation type="submission" date="2025-08" db="UniProtKB">
        <authorList>
            <consortium name="Ensembl"/>
        </authorList>
    </citation>
    <scope>IDENTIFICATION</scope>
</reference>
<protein>
    <submittedName>
        <fullName evidence="2">Uncharacterized protein</fullName>
    </submittedName>
</protein>
<dbReference type="Proteomes" id="UP000472266">
    <property type="component" value="Chromosome 13"/>
</dbReference>
<sequence>MLLKGEHPRVGGRSPDQPSPTGPPPNLTLRPTQLLPLHRLLLLLPGGMCQVRAGLHLQGAPLSQVQLLQMMTPSYTSGGAKEE</sequence>
<keyword evidence="3" id="KW-1185">Reference proteome</keyword>
<evidence type="ECO:0000313" key="2">
    <source>
        <dbReference type="Ensembl" id="ENSSHBP00005012624.1"/>
    </source>
</evidence>
<dbReference type="InParanoid" id="A0A672UBY8"/>
<reference evidence="2 3" key="1">
    <citation type="submission" date="2019-11" db="EMBL/GenBank/DDBJ databases">
        <title>Strigops habroptila (kakapo) genome, bStrHab1, primary haplotype, v2.</title>
        <authorList>
            <person name="Jarvis E.D."/>
            <person name="Howard J."/>
            <person name="Rhie A."/>
            <person name="Phillippy A."/>
            <person name="Korlach J."/>
            <person name="Digby A."/>
            <person name="Iorns D."/>
            <person name="Eason D."/>
            <person name="Robertson B."/>
            <person name="Raemaekers T."/>
            <person name="Howe K."/>
            <person name="Lewin H."/>
            <person name="Damas J."/>
            <person name="Hastie A."/>
            <person name="Tracey A."/>
            <person name="Chow W."/>
            <person name="Fedrigo O."/>
        </authorList>
    </citation>
    <scope>NUCLEOTIDE SEQUENCE [LARGE SCALE GENOMIC DNA]</scope>
</reference>
<name>A0A672UBY8_STRHB</name>
<dbReference type="Ensembl" id="ENSSHBT00005015217.1">
    <property type="protein sequence ID" value="ENSSHBP00005012624.1"/>
    <property type="gene ID" value="ENSSHBG00005011077.1"/>
</dbReference>
<feature type="region of interest" description="Disordered" evidence="1">
    <location>
        <begin position="1"/>
        <end position="30"/>
    </location>
</feature>
<dbReference type="AlphaFoldDB" id="A0A672UBY8"/>
<evidence type="ECO:0000313" key="3">
    <source>
        <dbReference type="Proteomes" id="UP000472266"/>
    </source>
</evidence>
<evidence type="ECO:0000256" key="1">
    <source>
        <dbReference type="SAM" id="MobiDB-lite"/>
    </source>
</evidence>
<feature type="compositionally biased region" description="Pro residues" evidence="1">
    <location>
        <begin position="17"/>
        <end position="26"/>
    </location>
</feature>